<dbReference type="AlphaFoldDB" id="A0A2C5WWY4"/>
<dbReference type="GO" id="GO:0000981">
    <property type="term" value="F:DNA-binding transcription factor activity, RNA polymerase II-specific"/>
    <property type="evidence" value="ECO:0007669"/>
    <property type="project" value="TreeGrafter"/>
</dbReference>
<feature type="region of interest" description="Disordered" evidence="7">
    <location>
        <begin position="815"/>
        <end position="902"/>
    </location>
</feature>
<dbReference type="SMART" id="SM00426">
    <property type="entry name" value="TEA"/>
    <property type="match status" value="1"/>
</dbReference>
<keyword evidence="3" id="KW-0805">Transcription regulation</keyword>
<proteinExistence type="inferred from homology"/>
<evidence type="ECO:0000313" key="10">
    <source>
        <dbReference type="Proteomes" id="UP000222788"/>
    </source>
</evidence>
<dbReference type="InterPro" id="IPR000818">
    <property type="entry name" value="TEA/ATTS_dom"/>
</dbReference>
<evidence type="ECO:0000256" key="2">
    <source>
        <dbReference type="ARBA" id="ARBA00008421"/>
    </source>
</evidence>
<evidence type="ECO:0000259" key="8">
    <source>
        <dbReference type="PROSITE" id="PS51088"/>
    </source>
</evidence>
<dbReference type="STRING" id="1035309.A0A2C5WWY4"/>
<dbReference type="Gene3D" id="6.10.20.40">
    <property type="entry name" value="TEA/ATTS domain"/>
    <property type="match status" value="1"/>
</dbReference>
<dbReference type="Pfam" id="PF01285">
    <property type="entry name" value="TEA"/>
    <property type="match status" value="1"/>
</dbReference>
<reference evidence="9 10" key="1">
    <citation type="journal article" date="2013" name="Fungal Biol.">
        <title>Analysis of microsatellite markers in the genome of the plant pathogen Ceratocystis fimbriata.</title>
        <authorList>
            <person name="Simpson M.C."/>
            <person name="Wilken P.M."/>
            <person name="Coetzee M.P."/>
            <person name="Wingfield M.J."/>
            <person name="Wingfield B.D."/>
        </authorList>
    </citation>
    <scope>NUCLEOTIDE SEQUENCE [LARGE SCALE GENOMIC DNA]</scope>
    <source>
        <strain evidence="9 10">CBS 114723</strain>
    </source>
</reference>
<dbReference type="GO" id="GO:0005634">
    <property type="term" value="C:nucleus"/>
    <property type="evidence" value="ECO:0007669"/>
    <property type="project" value="UniProtKB-SubCell"/>
</dbReference>
<protein>
    <submittedName>
        <fullName evidence="9">Conidiophore development regulator abaA</fullName>
    </submittedName>
</protein>
<comment type="subcellular location">
    <subcellularLocation>
        <location evidence="1">Nucleus</location>
    </subcellularLocation>
</comment>
<feature type="DNA-binding region" description="TEA" evidence="6">
    <location>
        <begin position="147"/>
        <end position="234"/>
    </location>
</feature>
<dbReference type="InterPro" id="IPR050937">
    <property type="entry name" value="TEC1_TEAD_TF"/>
</dbReference>
<keyword evidence="4" id="KW-0804">Transcription</keyword>
<name>A0A2C5WWY4_9PEZI</name>
<dbReference type="Proteomes" id="UP000222788">
    <property type="component" value="Unassembled WGS sequence"/>
</dbReference>
<reference evidence="9 10" key="2">
    <citation type="journal article" date="2013" name="IMA Fungus">
        <title>IMA Genome-F 1: Ceratocystis fimbriata: Draft nuclear genome sequence for the plant pathogen, Ceratocystis fimbriata.</title>
        <authorList>
            <person name="Wilken P.M."/>
            <person name="Steenkamp E.T."/>
            <person name="Wingfield M.J."/>
            <person name="de Beer Z.W."/>
            <person name="Wingfield B.D."/>
        </authorList>
    </citation>
    <scope>NUCLEOTIDE SEQUENCE [LARGE SCALE GENOMIC DNA]</scope>
    <source>
        <strain evidence="9 10">CBS 114723</strain>
    </source>
</reference>
<sequence>MDSVSVPVSARPGYPGEDGSVARYPGFDFDASAQHFVTPSAHTMSSGRDTMRSISTNPHVNNSQILSGYSALYGLPAPPMGPSMPPQGLHQQTVIPAHDVYATPRHSISSLRHDSVVSIYQPDDAERNPVYRSIQFRQYRARQEQRQDKEAAIWPPELENPFLDALLLIPIMGRKKYFMRHQQYGRNMLIGDYVWIAYVMGLKSGQAPDAKNMRRSRKQISSHIQVLKNFFKYHRYFHFFFPARDKESGKKTPGAAEIETVETISLKNNPVLVALSEGRFPEVRPNYDYFAGLLDQDCMVTVRPKTCSMCVVSREISIGHDKIPRTADGKPLALENYPHLAQNLEGDGSRARRPEGILLHEYTRVIGQKESDTAKELVRSWEKTAPAIVEKLNLPEPQHEAPLTIIEMSVSLELHRTTFHSSAWLNVLVEMSIASNALQSHRWRSVTRLTRPRELCASPDDPLTEEMTEEIGTQYVHHPDCGTTRVVCDCASHPRKEIKVPFPINNWASMLQIATCHANRNREGDPRESEAAAEDLISQVVMVQELWSSACYPGHETRWNRQALIMWRFNGAFKPRGSASRHDVSPSTAWRFLTVNDPTSEYHQQQAYISDDQASAMAMSTNSITSPTSANIPQAHNNMADRMAPAWPTAPIMRGIGSISSSSHGSLDTNSDVMSGALSGAPTPPPTAGLYHPGYDAHALSHSFMPSGLSTQMDPHVNANPEMVGDAAGAHPQNPYLASVTQSFNSGVCEPSLGAWDVTSSLETWSQQQPGNGGSASPYEPTIVDKSANAWQDDSRDDSQGFWPSESKAMWPAAVGQPGASCIPGQQWDTRSPWDAGNRTQSFDRASEAASPLTTLGKRRRDDGSEEDEKVPTDYQRISHKRASLRDAQQLSLSESVQTNEW</sequence>
<keyword evidence="5" id="KW-0539">Nucleus</keyword>
<dbReference type="InterPro" id="IPR038096">
    <property type="entry name" value="TEA/ATTS_sf"/>
</dbReference>
<comment type="similarity">
    <text evidence="2">Belongs to the TEC1 family.</text>
</comment>
<dbReference type="PROSITE" id="PS51088">
    <property type="entry name" value="TEA_2"/>
    <property type="match status" value="1"/>
</dbReference>
<evidence type="ECO:0000256" key="7">
    <source>
        <dbReference type="SAM" id="MobiDB-lite"/>
    </source>
</evidence>
<keyword evidence="10" id="KW-1185">Reference proteome</keyword>
<evidence type="ECO:0000256" key="4">
    <source>
        <dbReference type="ARBA" id="ARBA00023163"/>
    </source>
</evidence>
<feature type="compositionally biased region" description="Polar residues" evidence="7">
    <location>
        <begin position="887"/>
        <end position="902"/>
    </location>
</feature>
<dbReference type="OrthoDB" id="10006572at2759"/>
<organism evidence="9 10">
    <name type="scientific">Ceratocystis fimbriata CBS 114723</name>
    <dbReference type="NCBI Taxonomy" id="1035309"/>
    <lineage>
        <taxon>Eukaryota</taxon>
        <taxon>Fungi</taxon>
        <taxon>Dikarya</taxon>
        <taxon>Ascomycota</taxon>
        <taxon>Pezizomycotina</taxon>
        <taxon>Sordariomycetes</taxon>
        <taxon>Hypocreomycetidae</taxon>
        <taxon>Microascales</taxon>
        <taxon>Ceratocystidaceae</taxon>
        <taxon>Ceratocystis</taxon>
    </lineage>
</organism>
<evidence type="ECO:0000256" key="3">
    <source>
        <dbReference type="ARBA" id="ARBA00023015"/>
    </source>
</evidence>
<dbReference type="PANTHER" id="PTHR11834:SF0">
    <property type="entry name" value="PROTEIN SCALLOPED"/>
    <property type="match status" value="1"/>
</dbReference>
<evidence type="ECO:0000256" key="6">
    <source>
        <dbReference type="PROSITE-ProRule" id="PRU00505"/>
    </source>
</evidence>
<comment type="caution">
    <text evidence="9">The sequence shown here is derived from an EMBL/GenBank/DDBJ whole genome shotgun (WGS) entry which is preliminary data.</text>
</comment>
<accession>A0A2C5WWY4</accession>
<evidence type="ECO:0000256" key="1">
    <source>
        <dbReference type="ARBA" id="ARBA00004123"/>
    </source>
</evidence>
<dbReference type="PANTHER" id="PTHR11834">
    <property type="entry name" value="TRANSCRIPTIONAL ENHANCER FACTOR TEF RELATED"/>
    <property type="match status" value="1"/>
</dbReference>
<dbReference type="EMBL" id="APWK03000139">
    <property type="protein sequence ID" value="PHH50252.1"/>
    <property type="molecule type" value="Genomic_DNA"/>
</dbReference>
<gene>
    <name evidence="9" type="primary">abaA</name>
    <name evidence="9" type="ORF">CFIMG_005988RA</name>
</gene>
<evidence type="ECO:0000313" key="9">
    <source>
        <dbReference type="EMBL" id="PHH50252.1"/>
    </source>
</evidence>
<feature type="domain" description="TEA" evidence="8">
    <location>
        <begin position="147"/>
        <end position="234"/>
    </location>
</feature>
<dbReference type="GO" id="GO:0005667">
    <property type="term" value="C:transcription regulator complex"/>
    <property type="evidence" value="ECO:0007669"/>
    <property type="project" value="TreeGrafter"/>
</dbReference>
<dbReference type="GO" id="GO:0000978">
    <property type="term" value="F:RNA polymerase II cis-regulatory region sequence-specific DNA binding"/>
    <property type="evidence" value="ECO:0007669"/>
    <property type="project" value="TreeGrafter"/>
</dbReference>
<evidence type="ECO:0000256" key="5">
    <source>
        <dbReference type="ARBA" id="ARBA00023242"/>
    </source>
</evidence>